<dbReference type="PANTHER" id="PTHR11559">
    <property type="entry name" value="CARBOXYLESTERASE"/>
    <property type="match status" value="1"/>
</dbReference>
<evidence type="ECO:0000256" key="2">
    <source>
        <dbReference type="ARBA" id="ARBA00010515"/>
    </source>
</evidence>
<proteinExistence type="evidence at transcript level"/>
<dbReference type="Pfam" id="PF00135">
    <property type="entry name" value="COesterase"/>
    <property type="match status" value="1"/>
</dbReference>
<dbReference type="EC" id="3.1.1.-" evidence="4"/>
<name>A0A6F9D8J5_9ASCI</name>
<dbReference type="InterPro" id="IPR002168">
    <property type="entry name" value="Lipase_GDXG_HIS_AS"/>
</dbReference>
<dbReference type="InterPro" id="IPR002018">
    <property type="entry name" value="CarbesteraseB"/>
</dbReference>
<dbReference type="SUPFAM" id="SSF53474">
    <property type="entry name" value="alpha/beta-Hydrolases"/>
    <property type="match status" value="1"/>
</dbReference>
<evidence type="ECO:0000256" key="4">
    <source>
        <dbReference type="RuleBase" id="RU361235"/>
    </source>
</evidence>
<dbReference type="InterPro" id="IPR050309">
    <property type="entry name" value="Type-B_Carboxylest/Lipase"/>
</dbReference>
<dbReference type="InterPro" id="IPR029058">
    <property type="entry name" value="AB_hydrolase_fold"/>
</dbReference>
<gene>
    <name evidence="6" type="primary">Ces5a-001</name>
</gene>
<keyword evidence="3 4" id="KW-0378">Hydrolase</keyword>
<dbReference type="InterPro" id="IPR019826">
    <property type="entry name" value="Carboxylesterase_B_AS"/>
</dbReference>
<evidence type="ECO:0000259" key="5">
    <source>
        <dbReference type="Pfam" id="PF00135"/>
    </source>
</evidence>
<sequence>MSEDCLYVNVFTNNPDKNAKMPVIIYIHGGGFTVGSSAACIGNALCSLHDVVLVGIQYRVNALGFFSTGKDTPLPGNIGLLDQVLSLEWTRDNIAAFGGDPENVTLLGQSAGAASVHMHITSPLSRGLFHKAISSSGSGTNLPLVKEDMSAERAQFLEALNITETDPAKIIEQLKELPAQKIVDVQFDTPGKQLFVPTVDGKFIPKHTTQLLKEKSFAPVPYITGVNFTEEGSLLTLDFEEGFADGLSRERGISLAKEELIVAGIPTNKVDQVLEALIEVYKNEYGMDKYFWSKLVSNILADNNFVVPALNTAKAHSDVGNATYVYLMSQQLRMHHDKEYGKGVKQRPDFCVADHSDDLNFTFGNAFVDAPIFNESKFSDEEKTLSKQWMSMLCNFAATGNPNTADCETWKKFDSKSQHYLSLKHPMSTESCMMQNRVDFWTKTVPEMLL</sequence>
<protein>
    <recommendedName>
        <fullName evidence="4">Carboxylic ester hydrolase</fullName>
        <ecNumber evidence="4">3.1.1.-</ecNumber>
    </recommendedName>
</protein>
<evidence type="ECO:0000256" key="1">
    <source>
        <dbReference type="ARBA" id="ARBA00005964"/>
    </source>
</evidence>
<feature type="domain" description="Carboxylesterase type B" evidence="5">
    <location>
        <begin position="1"/>
        <end position="441"/>
    </location>
</feature>
<dbReference type="AlphaFoldDB" id="A0A6F9D8J5"/>
<accession>A0A6F9D8J5</accession>
<dbReference type="Gene3D" id="3.40.50.1820">
    <property type="entry name" value="alpha/beta hydrolase"/>
    <property type="match status" value="1"/>
</dbReference>
<dbReference type="EMBL" id="LR783860">
    <property type="protein sequence ID" value="CAB3230111.1"/>
    <property type="molecule type" value="mRNA"/>
</dbReference>
<reference evidence="6" key="1">
    <citation type="submission" date="2020-04" db="EMBL/GenBank/DDBJ databases">
        <authorList>
            <person name="Neveu A P."/>
        </authorList>
    </citation>
    <scope>NUCLEOTIDE SEQUENCE</scope>
    <source>
        <tissue evidence="6">Whole embryo</tissue>
    </source>
</reference>
<evidence type="ECO:0000256" key="3">
    <source>
        <dbReference type="ARBA" id="ARBA00022801"/>
    </source>
</evidence>
<organism evidence="6">
    <name type="scientific">Phallusia mammillata</name>
    <dbReference type="NCBI Taxonomy" id="59560"/>
    <lineage>
        <taxon>Eukaryota</taxon>
        <taxon>Metazoa</taxon>
        <taxon>Chordata</taxon>
        <taxon>Tunicata</taxon>
        <taxon>Ascidiacea</taxon>
        <taxon>Phlebobranchia</taxon>
        <taxon>Ascidiidae</taxon>
        <taxon>Phallusia</taxon>
    </lineage>
</organism>
<evidence type="ECO:0000313" key="6">
    <source>
        <dbReference type="EMBL" id="CAB3230111.1"/>
    </source>
</evidence>
<dbReference type="GO" id="GO:0016787">
    <property type="term" value="F:hydrolase activity"/>
    <property type="evidence" value="ECO:0007669"/>
    <property type="project" value="UniProtKB-KW"/>
</dbReference>
<dbReference type="PROSITE" id="PS01173">
    <property type="entry name" value="LIPASE_GDXG_HIS"/>
    <property type="match status" value="1"/>
</dbReference>
<comment type="similarity">
    <text evidence="2">Belongs to the 'GDXG' lipolytic enzyme family.</text>
</comment>
<dbReference type="PROSITE" id="PS00122">
    <property type="entry name" value="CARBOXYLESTERASE_B_1"/>
    <property type="match status" value="1"/>
</dbReference>
<comment type="similarity">
    <text evidence="1 4">Belongs to the type-B carboxylesterase/lipase family.</text>
</comment>